<sequence length="108" mass="12487">MPTRRHVQYSSLPTEDRDNLRFTYTPKSHRKIPWKSIALALFLLLIGMSLLSLSYFIFTSHMEGDDSQAYDLLFLGVLAFVPGYYETRVAYYSWKGAPGYTFASIPDY</sequence>
<keyword evidence="8" id="KW-1185">Reference proteome</keyword>
<feature type="transmembrane region" description="Helical" evidence="6">
    <location>
        <begin position="69"/>
        <end position="85"/>
    </location>
</feature>
<dbReference type="InterPro" id="IPR044234">
    <property type="entry name" value="TMEM230"/>
</dbReference>
<evidence type="ECO:0000256" key="5">
    <source>
        <dbReference type="ARBA" id="ARBA00023136"/>
    </source>
</evidence>
<dbReference type="Pfam" id="PF05915">
    <property type="entry name" value="TMEM_230_134"/>
    <property type="match status" value="1"/>
</dbReference>
<gene>
    <name evidence="7" type="ORF">PVAP13_2KG520000</name>
</gene>
<keyword evidence="3 6" id="KW-0812">Transmembrane</keyword>
<feature type="transmembrane region" description="Helical" evidence="6">
    <location>
        <begin position="37"/>
        <end position="57"/>
    </location>
</feature>
<dbReference type="Proteomes" id="UP000823388">
    <property type="component" value="Chromosome 2K"/>
</dbReference>
<evidence type="ECO:0000256" key="2">
    <source>
        <dbReference type="ARBA" id="ARBA00007743"/>
    </source>
</evidence>
<evidence type="ECO:0008006" key="9">
    <source>
        <dbReference type="Google" id="ProtNLM"/>
    </source>
</evidence>
<evidence type="ECO:0000256" key="1">
    <source>
        <dbReference type="ARBA" id="ARBA00004141"/>
    </source>
</evidence>
<dbReference type="PANTHER" id="PTHR15664">
    <property type="entry name" value="C20ORF30 PROTEIN"/>
    <property type="match status" value="1"/>
</dbReference>
<evidence type="ECO:0000313" key="8">
    <source>
        <dbReference type="Proteomes" id="UP000823388"/>
    </source>
</evidence>
<name>A0A8T0WLF2_PANVG</name>
<dbReference type="GO" id="GO:0016020">
    <property type="term" value="C:membrane"/>
    <property type="evidence" value="ECO:0007669"/>
    <property type="project" value="UniProtKB-SubCell"/>
</dbReference>
<accession>A0A8T0WLF2</accession>
<comment type="subcellular location">
    <subcellularLocation>
        <location evidence="1">Membrane</location>
        <topology evidence="1">Multi-pass membrane protein</topology>
    </subcellularLocation>
</comment>
<evidence type="ECO:0000256" key="4">
    <source>
        <dbReference type="ARBA" id="ARBA00022989"/>
    </source>
</evidence>
<dbReference type="InterPro" id="IPR008590">
    <property type="entry name" value="TMEM_230/134"/>
</dbReference>
<reference evidence="7" key="1">
    <citation type="submission" date="2020-05" db="EMBL/GenBank/DDBJ databases">
        <title>WGS assembly of Panicum virgatum.</title>
        <authorList>
            <person name="Lovell J.T."/>
            <person name="Jenkins J."/>
            <person name="Shu S."/>
            <person name="Juenger T.E."/>
            <person name="Schmutz J."/>
        </authorList>
    </citation>
    <scope>NUCLEOTIDE SEQUENCE</scope>
    <source>
        <strain evidence="7">AP13</strain>
    </source>
</reference>
<dbReference type="PANTHER" id="PTHR15664:SF21">
    <property type="entry name" value="TRANSMEMBRANE PROTEIN 230"/>
    <property type="match status" value="1"/>
</dbReference>
<evidence type="ECO:0000256" key="3">
    <source>
        <dbReference type="ARBA" id="ARBA00022692"/>
    </source>
</evidence>
<organism evidence="7 8">
    <name type="scientific">Panicum virgatum</name>
    <name type="common">Blackwell switchgrass</name>
    <dbReference type="NCBI Taxonomy" id="38727"/>
    <lineage>
        <taxon>Eukaryota</taxon>
        <taxon>Viridiplantae</taxon>
        <taxon>Streptophyta</taxon>
        <taxon>Embryophyta</taxon>
        <taxon>Tracheophyta</taxon>
        <taxon>Spermatophyta</taxon>
        <taxon>Magnoliopsida</taxon>
        <taxon>Liliopsida</taxon>
        <taxon>Poales</taxon>
        <taxon>Poaceae</taxon>
        <taxon>PACMAD clade</taxon>
        <taxon>Panicoideae</taxon>
        <taxon>Panicodae</taxon>
        <taxon>Paniceae</taxon>
        <taxon>Panicinae</taxon>
        <taxon>Panicum</taxon>
        <taxon>Panicum sect. Hiantes</taxon>
    </lineage>
</organism>
<comment type="similarity">
    <text evidence="2">Belongs to the TMEM134/TMEM230 family.</text>
</comment>
<evidence type="ECO:0000313" key="7">
    <source>
        <dbReference type="EMBL" id="KAG2646596.1"/>
    </source>
</evidence>
<dbReference type="GO" id="GO:0012505">
    <property type="term" value="C:endomembrane system"/>
    <property type="evidence" value="ECO:0007669"/>
    <property type="project" value="TreeGrafter"/>
</dbReference>
<dbReference type="EMBL" id="CM029039">
    <property type="protein sequence ID" value="KAG2646596.1"/>
    <property type="molecule type" value="Genomic_DNA"/>
</dbReference>
<evidence type="ECO:0000256" key="6">
    <source>
        <dbReference type="SAM" id="Phobius"/>
    </source>
</evidence>
<dbReference type="AlphaFoldDB" id="A0A8T0WLF2"/>
<keyword evidence="5 6" id="KW-0472">Membrane</keyword>
<comment type="caution">
    <text evidence="7">The sequence shown here is derived from an EMBL/GenBank/DDBJ whole genome shotgun (WGS) entry which is preliminary data.</text>
</comment>
<keyword evidence="4 6" id="KW-1133">Transmembrane helix</keyword>
<protein>
    <recommendedName>
        <fullName evidence="9">Transmembrane protein 230</fullName>
    </recommendedName>
</protein>
<proteinExistence type="inferred from homology"/>